<evidence type="ECO:0000313" key="3">
    <source>
        <dbReference type="Proteomes" id="UP001142175"/>
    </source>
</evidence>
<dbReference type="Proteomes" id="UP001142175">
    <property type="component" value="Unassembled WGS sequence"/>
</dbReference>
<evidence type="ECO:0000313" key="2">
    <source>
        <dbReference type="EMBL" id="MCR9013687.1"/>
    </source>
</evidence>
<reference evidence="2" key="1">
    <citation type="submission" date="2022-08" db="EMBL/GenBank/DDBJ databases">
        <authorList>
            <person name="Zhang D."/>
        </authorList>
    </citation>
    <scope>NUCLEOTIDE SEQUENCE</scope>
    <source>
        <strain evidence="2">XJ19-11</strain>
    </source>
</reference>
<dbReference type="Pfam" id="PF13568">
    <property type="entry name" value="OMP_b-brl_2"/>
    <property type="match status" value="1"/>
</dbReference>
<protein>
    <submittedName>
        <fullName evidence="2">PorT family protein</fullName>
    </submittedName>
</protein>
<organism evidence="2 3">
    <name type="scientific">Aquiflexum gelatinilyticum</name>
    <dbReference type="NCBI Taxonomy" id="2961943"/>
    <lineage>
        <taxon>Bacteria</taxon>
        <taxon>Pseudomonadati</taxon>
        <taxon>Bacteroidota</taxon>
        <taxon>Cytophagia</taxon>
        <taxon>Cytophagales</taxon>
        <taxon>Cyclobacteriaceae</taxon>
        <taxon>Aquiflexum</taxon>
    </lineage>
</organism>
<evidence type="ECO:0000259" key="1">
    <source>
        <dbReference type="Pfam" id="PF13568"/>
    </source>
</evidence>
<accession>A0A9X2P2H6</accession>
<dbReference type="AlphaFoldDB" id="A0A9X2P2H6"/>
<sequence>MPNKVKIFFLFLFFLTSIKGNAQIIIGLLFGEALNTEKIEFGLTGGLNRSNFNGYNESEGLNNFNLGFYFHVMLKENSFVSTGVLIRSNVGATGMPTYLLDDPGFDEVFMDGVLTTKVNYFYVPIMYQRRIKNRMLLEGGIQPGLRSRAFDYFNLESNGGDLEFRKNVSDDFTRLDFGLVGGMGYKLKNELKSMSVGVLYYYGLVDVKKNTDAKVNNSSLNVYLRIPIGTGK</sequence>
<gene>
    <name evidence="2" type="ORF">NU887_01505</name>
</gene>
<name>A0A9X2P2H6_9BACT</name>
<proteinExistence type="predicted"/>
<comment type="caution">
    <text evidence="2">The sequence shown here is derived from an EMBL/GenBank/DDBJ whole genome shotgun (WGS) entry which is preliminary data.</text>
</comment>
<keyword evidence="3" id="KW-1185">Reference proteome</keyword>
<dbReference type="RefSeq" id="WP_258421582.1">
    <property type="nucleotide sequence ID" value="NZ_JANSUY010000001.1"/>
</dbReference>
<dbReference type="InterPro" id="IPR025665">
    <property type="entry name" value="Beta-barrel_OMP_2"/>
</dbReference>
<dbReference type="EMBL" id="JANSUY010000001">
    <property type="protein sequence ID" value="MCR9013687.1"/>
    <property type="molecule type" value="Genomic_DNA"/>
</dbReference>
<feature type="domain" description="Outer membrane protein beta-barrel" evidence="1">
    <location>
        <begin position="38"/>
        <end position="207"/>
    </location>
</feature>